<protein>
    <submittedName>
        <fullName evidence="2">DUF3267 domain-containing protein</fullName>
    </submittedName>
</protein>
<sequence>MSHRERKLTPAEQKRKAAFEALCAQMARAGYRQKDFLIGILQANTLSFLIMLPFLALAAWIYSPFIAAGGSFFPGAQFFLLFLAIVGLLVVHECIHGLTWGLFAPRHFASISFGVIWKALTPYCTCSAPLRRWQYALGTAMPTLVLGAGLTMAAAALHQNWLFLLAEIMILGGGGDFLILLRLFRYRPSSPDVLCLDHPYECGFVAFEKAA</sequence>
<evidence type="ECO:0000256" key="1">
    <source>
        <dbReference type="SAM" id="Phobius"/>
    </source>
</evidence>
<feature type="transmembrane region" description="Helical" evidence="1">
    <location>
        <begin position="161"/>
        <end position="181"/>
    </location>
</feature>
<evidence type="ECO:0000313" key="2">
    <source>
        <dbReference type="EMBL" id="HIZ57527.1"/>
    </source>
</evidence>
<dbReference type="InterPro" id="IPR021683">
    <property type="entry name" value="DUF3267"/>
</dbReference>
<reference evidence="2" key="2">
    <citation type="submission" date="2021-04" db="EMBL/GenBank/DDBJ databases">
        <authorList>
            <person name="Gilroy R."/>
        </authorList>
    </citation>
    <scope>NUCLEOTIDE SEQUENCE</scope>
    <source>
        <strain evidence="2">ChiBcec16-3735</strain>
    </source>
</reference>
<proteinExistence type="predicted"/>
<comment type="caution">
    <text evidence="2">The sequence shown here is derived from an EMBL/GenBank/DDBJ whole genome shotgun (WGS) entry which is preliminary data.</text>
</comment>
<reference evidence="2" key="1">
    <citation type="journal article" date="2021" name="PeerJ">
        <title>Extensive microbial diversity within the chicken gut microbiome revealed by metagenomics and culture.</title>
        <authorList>
            <person name="Gilroy R."/>
            <person name="Ravi A."/>
            <person name="Getino M."/>
            <person name="Pursley I."/>
            <person name="Horton D.L."/>
            <person name="Alikhan N.F."/>
            <person name="Baker D."/>
            <person name="Gharbi K."/>
            <person name="Hall N."/>
            <person name="Watson M."/>
            <person name="Adriaenssens E.M."/>
            <person name="Foster-Nyarko E."/>
            <person name="Jarju S."/>
            <person name="Secka A."/>
            <person name="Antonio M."/>
            <person name="Oren A."/>
            <person name="Chaudhuri R.R."/>
            <person name="La Ragione R."/>
            <person name="Hildebrand F."/>
            <person name="Pallen M.J."/>
        </authorList>
    </citation>
    <scope>NUCLEOTIDE SEQUENCE</scope>
    <source>
        <strain evidence="2">ChiBcec16-3735</strain>
    </source>
</reference>
<name>A0A9D2FFM0_9FIRM</name>
<dbReference type="EMBL" id="DXBJ01000021">
    <property type="protein sequence ID" value="HIZ57527.1"/>
    <property type="molecule type" value="Genomic_DNA"/>
</dbReference>
<keyword evidence="1" id="KW-0812">Transmembrane</keyword>
<gene>
    <name evidence="2" type="ORF">H9725_02920</name>
</gene>
<dbReference type="Pfam" id="PF11667">
    <property type="entry name" value="DUF3267"/>
    <property type="match status" value="1"/>
</dbReference>
<accession>A0A9D2FFM0</accession>
<organism evidence="2 3">
    <name type="scientific">Candidatus Faecalibacterium gallistercoris</name>
    <dbReference type="NCBI Taxonomy" id="2838579"/>
    <lineage>
        <taxon>Bacteria</taxon>
        <taxon>Bacillati</taxon>
        <taxon>Bacillota</taxon>
        <taxon>Clostridia</taxon>
        <taxon>Eubacteriales</taxon>
        <taxon>Oscillospiraceae</taxon>
        <taxon>Faecalibacterium</taxon>
    </lineage>
</organism>
<dbReference type="Proteomes" id="UP000824065">
    <property type="component" value="Unassembled WGS sequence"/>
</dbReference>
<keyword evidence="1" id="KW-0472">Membrane</keyword>
<dbReference type="AlphaFoldDB" id="A0A9D2FFM0"/>
<evidence type="ECO:0000313" key="3">
    <source>
        <dbReference type="Proteomes" id="UP000824065"/>
    </source>
</evidence>
<feature type="transmembrane region" description="Helical" evidence="1">
    <location>
        <begin position="135"/>
        <end position="155"/>
    </location>
</feature>
<keyword evidence="1" id="KW-1133">Transmembrane helix</keyword>
<feature type="transmembrane region" description="Helical" evidence="1">
    <location>
        <begin position="36"/>
        <end position="62"/>
    </location>
</feature>
<feature type="transmembrane region" description="Helical" evidence="1">
    <location>
        <begin position="68"/>
        <end position="91"/>
    </location>
</feature>